<dbReference type="InterPro" id="IPR010111">
    <property type="entry name" value="Kynureninase"/>
</dbReference>
<evidence type="ECO:0000256" key="4">
    <source>
        <dbReference type="HAMAP-Rule" id="MF_03017"/>
    </source>
</evidence>
<sequence>MANSNNDHAIIDDTKDAARHLREQFIIPSRSQLKRTTLKAVGEPLQDADIRPCTYLCGNSLGLQPKLVSQYTAAYHQTWASKGVYGHFKEIEDSPLQPWLNVDDAVAEDMGIIVGAGKDEVAVMQTLTANLHFAMLSFYRPSKNRYKIIIEGKAFPSDHYAIESQLQHHGYEPSKAMITIEPPSPSVPTLTTDHILSVIDAHASTTAVLLLPAIQFYTGQFFDIATITAHAQSRGITVGWDLAHAVGNVPLQLHDWNVDFAVWCNYKYMNCGPGAIGGLFIHSRHSSASASPLPRLAGWWGSSKSSRFAMTNTFDPIPGAAGWQLSNPSVADLTAVRASLDVFKMTSMAELRKKSLVLTQYLQDLLQSLAESEGSSREKSFEIITPLDPEQRGAQLSIRLSPGLLDGVMHVLEEEGVVVDERRPDVIRVAPAPLYNTAEDCSRFVEVFGVALKRVKGGKTGTNGATMVEAGKEAKGWSEVK</sequence>
<dbReference type="EC" id="3.7.1.3" evidence="4 5"/>
<dbReference type="Gene3D" id="3.90.1150.10">
    <property type="entry name" value="Aspartate Aminotransferase, domain 1"/>
    <property type="match status" value="1"/>
</dbReference>
<comment type="function">
    <text evidence="4 5">Catalyzes the cleavage of L-kynurenine (L-Kyn) and L-3-hydroxykynurenine (L-3OHKyn) into anthranilic acid (AA) and 3-hydroxyanthranilic acid (3-OHAA), respectively.</text>
</comment>
<keyword evidence="1 4" id="KW-0662">Pyridine nucleotide biosynthesis</keyword>
<comment type="subcellular location">
    <subcellularLocation>
        <location evidence="4 5">Cytoplasm</location>
    </subcellularLocation>
</comment>
<dbReference type="FunFam" id="3.40.640.10:FF:000031">
    <property type="entry name" value="Kynureninase"/>
    <property type="match status" value="1"/>
</dbReference>
<comment type="catalytic activity">
    <reaction evidence="4 5">
        <text>L-kynurenine + H2O = anthranilate + L-alanine + H(+)</text>
        <dbReference type="Rhea" id="RHEA:16813"/>
        <dbReference type="ChEBI" id="CHEBI:15377"/>
        <dbReference type="ChEBI" id="CHEBI:15378"/>
        <dbReference type="ChEBI" id="CHEBI:16567"/>
        <dbReference type="ChEBI" id="CHEBI:57959"/>
        <dbReference type="ChEBI" id="CHEBI:57972"/>
        <dbReference type="EC" id="3.7.1.3"/>
    </reaction>
</comment>
<dbReference type="GO" id="GO:0097053">
    <property type="term" value="P:L-kynurenine catabolic process"/>
    <property type="evidence" value="ECO:0007669"/>
    <property type="project" value="UniProtKB-UniRule"/>
</dbReference>
<dbReference type="GO" id="GO:0019805">
    <property type="term" value="P:quinolinate biosynthetic process"/>
    <property type="evidence" value="ECO:0007669"/>
    <property type="project" value="UniProtKB-UniRule"/>
</dbReference>
<feature type="modified residue" description="N6-(pyridoxal phosphate)lysine" evidence="4">
    <location>
        <position position="267"/>
    </location>
</feature>
<dbReference type="NCBIfam" id="TIGR01814">
    <property type="entry name" value="kynureninase"/>
    <property type="match status" value="1"/>
</dbReference>
<protein>
    <recommendedName>
        <fullName evidence="4 5">Kynureninase</fullName>
        <ecNumber evidence="4 5">3.7.1.3</ecNumber>
    </recommendedName>
    <alternativeName>
        <fullName evidence="4">Biosynthesis of nicotinic acid protein 5</fullName>
    </alternativeName>
    <alternativeName>
        <fullName evidence="4">L-kynurenine hydrolase</fullName>
    </alternativeName>
</protein>
<dbReference type="GO" id="GO:0043420">
    <property type="term" value="P:anthranilate metabolic process"/>
    <property type="evidence" value="ECO:0007669"/>
    <property type="project" value="UniProtKB-UniRule"/>
</dbReference>
<dbReference type="HAMAP" id="MF_01970">
    <property type="entry name" value="Kynureninase"/>
    <property type="match status" value="1"/>
</dbReference>
<dbReference type="InterPro" id="IPR015424">
    <property type="entry name" value="PyrdxlP-dep_Trfase"/>
</dbReference>
<evidence type="ECO:0000256" key="2">
    <source>
        <dbReference type="ARBA" id="ARBA00022801"/>
    </source>
</evidence>
<evidence type="ECO:0000313" key="7">
    <source>
        <dbReference type="Proteomes" id="UP000799538"/>
    </source>
</evidence>
<feature type="binding site" evidence="4">
    <location>
        <position position="266"/>
    </location>
    <ligand>
        <name>pyridoxal 5'-phosphate</name>
        <dbReference type="ChEBI" id="CHEBI:597326"/>
    </ligand>
</feature>
<dbReference type="PANTHER" id="PTHR14084">
    <property type="entry name" value="KYNURENINASE"/>
    <property type="match status" value="1"/>
</dbReference>
<keyword evidence="7" id="KW-1185">Reference proteome</keyword>
<dbReference type="Pfam" id="PF22580">
    <property type="entry name" value="KYNU_C"/>
    <property type="match status" value="1"/>
</dbReference>
<comment type="pathway">
    <text evidence="4 5">Amino-acid degradation; L-kynurenine degradation; L-alanine and anthranilate from L-kynurenine: step 1/1.</text>
</comment>
<feature type="binding site" evidence="4">
    <location>
        <position position="128"/>
    </location>
    <ligand>
        <name>pyridoxal 5'-phosphate</name>
        <dbReference type="ChEBI" id="CHEBI:597326"/>
    </ligand>
</feature>
<dbReference type="SUPFAM" id="SSF53383">
    <property type="entry name" value="PLP-dependent transferases"/>
    <property type="match status" value="1"/>
</dbReference>
<comment type="caution">
    <text evidence="4">Lacks conserved residue(s) required for the propagation of feature annotation.</text>
</comment>
<feature type="binding site" evidence="4">
    <location>
        <position position="241"/>
    </location>
    <ligand>
        <name>pyridoxal 5'-phosphate</name>
        <dbReference type="ChEBI" id="CHEBI:597326"/>
    </ligand>
</feature>
<comment type="subunit">
    <text evidence="4 5">Homodimer.</text>
</comment>
<evidence type="ECO:0000256" key="1">
    <source>
        <dbReference type="ARBA" id="ARBA00022642"/>
    </source>
</evidence>
<comment type="similarity">
    <text evidence="4 5">Belongs to the kynureninase family.</text>
</comment>
<dbReference type="Gene3D" id="3.40.640.10">
    <property type="entry name" value="Type I PLP-dependent aspartate aminotransferase-like (Major domain)"/>
    <property type="match status" value="1"/>
</dbReference>
<evidence type="ECO:0000256" key="5">
    <source>
        <dbReference type="PIRNR" id="PIRNR038800"/>
    </source>
</evidence>
<evidence type="ECO:0000256" key="3">
    <source>
        <dbReference type="ARBA" id="ARBA00022898"/>
    </source>
</evidence>
<dbReference type="GO" id="GO:0005737">
    <property type="term" value="C:cytoplasm"/>
    <property type="evidence" value="ECO:0007669"/>
    <property type="project" value="UniProtKB-SubCell"/>
</dbReference>
<feature type="binding site" evidence="4">
    <location>
        <position position="127"/>
    </location>
    <ligand>
        <name>pyridoxal 5'-phosphate</name>
        <dbReference type="ChEBI" id="CHEBI:597326"/>
    </ligand>
</feature>
<keyword evidence="2 4" id="KW-0378">Hydrolase</keyword>
<evidence type="ECO:0000313" key="6">
    <source>
        <dbReference type="EMBL" id="KAF2226277.1"/>
    </source>
</evidence>
<feature type="binding site" evidence="4">
    <location>
        <position position="327"/>
    </location>
    <ligand>
        <name>pyridoxal 5'-phosphate</name>
        <dbReference type="ChEBI" id="CHEBI:597326"/>
    </ligand>
</feature>
<keyword evidence="3 4" id="KW-0663">Pyridoxal phosphate</keyword>
<organism evidence="6 7">
    <name type="scientific">Elsinoe ampelina</name>
    <dbReference type="NCBI Taxonomy" id="302913"/>
    <lineage>
        <taxon>Eukaryota</taxon>
        <taxon>Fungi</taxon>
        <taxon>Dikarya</taxon>
        <taxon>Ascomycota</taxon>
        <taxon>Pezizomycotina</taxon>
        <taxon>Dothideomycetes</taxon>
        <taxon>Dothideomycetidae</taxon>
        <taxon>Myriangiales</taxon>
        <taxon>Elsinoaceae</taxon>
        <taxon>Elsinoe</taxon>
    </lineage>
</organism>
<keyword evidence="4 5" id="KW-0963">Cytoplasm</keyword>
<feature type="binding site" evidence="4">
    <location>
        <position position="299"/>
    </location>
    <ligand>
        <name>pyridoxal 5'-phosphate</name>
        <dbReference type="ChEBI" id="CHEBI:597326"/>
    </ligand>
</feature>
<feature type="binding site" evidence="4">
    <location>
        <position position="244"/>
    </location>
    <ligand>
        <name>pyridoxal 5'-phosphate</name>
        <dbReference type="ChEBI" id="CHEBI:597326"/>
    </ligand>
</feature>
<proteinExistence type="inferred from homology"/>
<accession>A0A6A6GKU5</accession>
<dbReference type="InterPro" id="IPR015422">
    <property type="entry name" value="PyrdxlP-dep_Trfase_small"/>
</dbReference>
<dbReference type="GO" id="GO:0030429">
    <property type="term" value="F:kynureninase activity"/>
    <property type="evidence" value="ECO:0007669"/>
    <property type="project" value="UniProtKB-UniRule"/>
</dbReference>
<dbReference type="UniPathway" id="UPA00253">
    <property type="reaction ID" value="UER00329"/>
</dbReference>
<dbReference type="UniPathway" id="UPA00334">
    <property type="reaction ID" value="UER00455"/>
</dbReference>
<dbReference type="OrthoDB" id="5978656at2759"/>
<dbReference type="PANTHER" id="PTHR14084:SF0">
    <property type="entry name" value="KYNURENINASE"/>
    <property type="match status" value="1"/>
</dbReference>
<comment type="catalytic activity">
    <reaction evidence="5">
        <text>3-hydroxy-L-kynurenine + H2O = 3-hydroxyanthranilate + L-alanine + H(+)</text>
        <dbReference type="Rhea" id="RHEA:25143"/>
        <dbReference type="ChEBI" id="CHEBI:15377"/>
        <dbReference type="ChEBI" id="CHEBI:15378"/>
        <dbReference type="ChEBI" id="CHEBI:36559"/>
        <dbReference type="ChEBI" id="CHEBI:57972"/>
        <dbReference type="ChEBI" id="CHEBI:58125"/>
        <dbReference type="EC" id="3.7.1.3"/>
    </reaction>
</comment>
<comment type="pathway">
    <text evidence="4 5">Cofactor biosynthesis; NAD(+) biosynthesis; quinolinate from L-kynurenine: step 2/3.</text>
</comment>
<dbReference type="Proteomes" id="UP000799538">
    <property type="component" value="Unassembled WGS sequence"/>
</dbReference>
<dbReference type="EMBL" id="ML992502">
    <property type="protein sequence ID" value="KAF2226277.1"/>
    <property type="molecule type" value="Genomic_DNA"/>
</dbReference>
<feature type="binding site" evidence="4">
    <location>
        <begin position="155"/>
        <end position="158"/>
    </location>
    <ligand>
        <name>pyridoxal 5'-phosphate</name>
        <dbReference type="ChEBI" id="CHEBI:597326"/>
    </ligand>
</feature>
<comment type="cofactor">
    <cofactor evidence="4 5">
        <name>pyridoxal 5'-phosphate</name>
        <dbReference type="ChEBI" id="CHEBI:597326"/>
    </cofactor>
</comment>
<dbReference type="GO" id="GO:0030170">
    <property type="term" value="F:pyridoxal phosphate binding"/>
    <property type="evidence" value="ECO:0007669"/>
    <property type="project" value="UniProtKB-UniRule"/>
</dbReference>
<dbReference type="GO" id="GO:0019441">
    <property type="term" value="P:L-tryptophan catabolic process to kynurenine"/>
    <property type="evidence" value="ECO:0007669"/>
    <property type="project" value="TreeGrafter"/>
</dbReference>
<dbReference type="InterPro" id="IPR015421">
    <property type="entry name" value="PyrdxlP-dep_Trfase_major"/>
</dbReference>
<name>A0A6A6GKU5_9PEZI</name>
<dbReference type="AlphaFoldDB" id="A0A6A6GKU5"/>
<reference evidence="7" key="1">
    <citation type="journal article" date="2020" name="Stud. Mycol.">
        <title>101 Dothideomycetes genomes: A test case for predicting lifestyles and emergence of pathogens.</title>
        <authorList>
            <person name="Haridas S."/>
            <person name="Albert R."/>
            <person name="Binder M."/>
            <person name="Bloem J."/>
            <person name="LaButti K."/>
            <person name="Salamov A."/>
            <person name="Andreopoulos B."/>
            <person name="Baker S."/>
            <person name="Barry K."/>
            <person name="Bills G."/>
            <person name="Bluhm B."/>
            <person name="Cannon C."/>
            <person name="Castanera R."/>
            <person name="Culley D."/>
            <person name="Daum C."/>
            <person name="Ezra D."/>
            <person name="Gonzalez J."/>
            <person name="Henrissat B."/>
            <person name="Kuo A."/>
            <person name="Liang C."/>
            <person name="Lipzen A."/>
            <person name="Lutzoni F."/>
            <person name="Magnuson J."/>
            <person name="Mondo S."/>
            <person name="Nolan M."/>
            <person name="Ohm R."/>
            <person name="Pangilinan J."/>
            <person name="Park H.-J."/>
            <person name="Ramirez L."/>
            <person name="Alfaro M."/>
            <person name="Sun H."/>
            <person name="Tritt A."/>
            <person name="Yoshinaga Y."/>
            <person name="Zwiers L.-H."/>
            <person name="Turgeon B."/>
            <person name="Goodwin S."/>
            <person name="Spatafora J."/>
            <person name="Crous P."/>
            <person name="Grigoriev I."/>
        </authorList>
    </citation>
    <scope>NUCLEOTIDE SEQUENCE [LARGE SCALE GENOMIC DNA]</scope>
    <source>
        <strain evidence="7">CECT 20119</strain>
    </source>
</reference>
<dbReference type="PIRSF" id="PIRSF038800">
    <property type="entry name" value="KYNU"/>
    <property type="match status" value="1"/>
</dbReference>
<dbReference type="GO" id="GO:0034354">
    <property type="term" value="P:'de novo' NAD+ biosynthetic process from L-tryptophan"/>
    <property type="evidence" value="ECO:0007669"/>
    <property type="project" value="UniProtKB-UniRule"/>
</dbReference>
<gene>
    <name evidence="4" type="primary">BNA5</name>
    <name evidence="6" type="ORF">BDZ85DRAFT_255882</name>
</gene>